<dbReference type="EMBL" id="JACHFR010000002">
    <property type="protein sequence ID" value="MBB5218801.1"/>
    <property type="molecule type" value="Genomic_DNA"/>
</dbReference>
<dbReference type="AlphaFoldDB" id="A0A840SHA8"/>
<dbReference type="SUPFAM" id="SSF50998">
    <property type="entry name" value="Quinoprotein alcohol dehydrogenase-like"/>
    <property type="match status" value="1"/>
</dbReference>
<evidence type="ECO:0000256" key="2">
    <source>
        <dbReference type="SAM" id="Phobius"/>
    </source>
</evidence>
<keyword evidence="2" id="KW-1133">Transmembrane helix</keyword>
<reference evidence="3 4" key="1">
    <citation type="submission" date="2020-08" db="EMBL/GenBank/DDBJ databases">
        <title>Genomic Encyclopedia of Type Strains, Phase IV (KMG-IV): sequencing the most valuable type-strain genomes for metagenomic binning, comparative biology and taxonomic classification.</title>
        <authorList>
            <person name="Goeker M."/>
        </authorList>
    </citation>
    <scope>NUCLEOTIDE SEQUENCE [LARGE SCALE GENOMIC DNA]</scope>
    <source>
        <strain evidence="3 4">DSM 103679</strain>
    </source>
</reference>
<evidence type="ECO:0000313" key="3">
    <source>
        <dbReference type="EMBL" id="MBB5218801.1"/>
    </source>
</evidence>
<keyword evidence="2" id="KW-0812">Transmembrane</keyword>
<organism evidence="3 4">
    <name type="scientific">Treponema rectale</name>
    <dbReference type="NCBI Taxonomy" id="744512"/>
    <lineage>
        <taxon>Bacteria</taxon>
        <taxon>Pseudomonadati</taxon>
        <taxon>Spirochaetota</taxon>
        <taxon>Spirochaetia</taxon>
        <taxon>Spirochaetales</taxon>
        <taxon>Treponemataceae</taxon>
        <taxon>Treponema</taxon>
    </lineage>
</organism>
<keyword evidence="4" id="KW-1185">Reference proteome</keyword>
<dbReference type="InterPro" id="IPR015943">
    <property type="entry name" value="WD40/YVTN_repeat-like_dom_sf"/>
</dbReference>
<evidence type="ECO:0000313" key="4">
    <source>
        <dbReference type="Proteomes" id="UP000578697"/>
    </source>
</evidence>
<protein>
    <submittedName>
        <fullName evidence="3">Uncharacterized protein</fullName>
    </submittedName>
</protein>
<feature type="region of interest" description="Disordered" evidence="1">
    <location>
        <begin position="1"/>
        <end position="21"/>
    </location>
</feature>
<name>A0A840SHA8_9SPIR</name>
<feature type="compositionally biased region" description="Polar residues" evidence="1">
    <location>
        <begin position="1"/>
        <end position="10"/>
    </location>
</feature>
<dbReference type="InterPro" id="IPR011047">
    <property type="entry name" value="Quinoprotein_ADH-like_sf"/>
</dbReference>
<sequence>MEENNVNGESQIEKEADSVSEKDIDVKVEFKTDKVDETVPSEEKAAEVQEEKAFDKEVKKKKPFLLRLIGGILKVVCAVVLILFIVMAVCALHRKNVLEVIPEGFTVYVHMDSVWAAAEPMADLDAADLFFSDPEFADLREPFMEFRSAEWRKNPALGFLASRRADIALYPNEKNEFDFLAVVDLSYLSIATRLAKPALNFIEIEGITYNSETGFFEYRDTSSQPAKDGNAEKPEDVIYIKPVRNLVLVAQKEELLKKAVGTNNNNYSKEEQKLMTSKSKDPIKVLVDSRKFADGAVKDSPMLSRLSAVISEDTLTEVSLSITNDNIKLKASLPLKKENADSDSLAKIIGRNSKEPKLLSHLTENVQYYTILNAGTFAELKDVAFSYIPKEQKADEVWATGNKLSRTVFGLSIEEMIFSWTGSEFAALGLENQNDPVFVLKIDDENQRELVFNKFISSIVIEEDSSLILDGMRMRRIMLPDFLQNIIALFDVNIPRPYYMVKEGYIYFSENPETLAGINGAAKKELTLVDSEVYKSVVGSTGNKNTIDLYYNLERSVPFFLRSNAGLAKVLQLYSNGRFTLGLHGDYVEIQIEAVSKHIIDMHCVPGFPVPLEGKTNGILEKSGTSIFWIENDRVIKAMGVPSTKVYTKECDYKTYIKAGSEVLNKNGCLWTLTEKGELNLLDNKLKSMPNFPIALDERPSAPLSCTKEKAVIPTENGNLIFVDKKGNVTSRTLSLSGSVKSAPAVLGDTIAVYDKSFLGSIIVLNENSAEESRLMVSSIGYESPALMKKDKDLYAAFVTQNGQAFIWKNGASVTGTPVKLDGIFFKNFVTDGKYFYALSYGSVLYRVGTDGSVLSVKVPCESAKDGFISAGKNIYVTPDSNVIHAFDSNLEMVYGYPLLGWGKPAFADVNGDNREECFALTVDKKLYAWNLK</sequence>
<dbReference type="RefSeq" id="WP_184652242.1">
    <property type="nucleotide sequence ID" value="NZ_JACHFR010000002.1"/>
</dbReference>
<evidence type="ECO:0000256" key="1">
    <source>
        <dbReference type="SAM" id="MobiDB-lite"/>
    </source>
</evidence>
<feature type="transmembrane region" description="Helical" evidence="2">
    <location>
        <begin position="64"/>
        <end position="89"/>
    </location>
</feature>
<gene>
    <name evidence="3" type="ORF">HNP77_001170</name>
</gene>
<comment type="caution">
    <text evidence="3">The sequence shown here is derived from an EMBL/GenBank/DDBJ whole genome shotgun (WGS) entry which is preliminary data.</text>
</comment>
<proteinExistence type="predicted"/>
<keyword evidence="2" id="KW-0472">Membrane</keyword>
<dbReference type="Gene3D" id="2.130.10.10">
    <property type="entry name" value="YVTN repeat-like/Quinoprotein amine dehydrogenase"/>
    <property type="match status" value="1"/>
</dbReference>
<feature type="compositionally biased region" description="Basic and acidic residues" evidence="1">
    <location>
        <begin position="11"/>
        <end position="21"/>
    </location>
</feature>
<dbReference type="Proteomes" id="UP000578697">
    <property type="component" value="Unassembled WGS sequence"/>
</dbReference>
<accession>A0A840SHA8</accession>